<keyword evidence="16" id="KW-1185">Reference proteome</keyword>
<evidence type="ECO:0000313" key="16">
    <source>
        <dbReference type="Proteomes" id="UP000232003"/>
    </source>
</evidence>
<keyword evidence="4 13" id="KW-0235">DNA replication</keyword>
<reference evidence="15 16" key="1">
    <citation type="submission" date="2017-11" db="EMBL/GenBank/DDBJ databases">
        <title>Complete genome of a free-living desiccation-tolerant cyanobacterium and its photosynthetic adaptation to extreme terrestrial habitat.</title>
        <authorList>
            <person name="Shang J."/>
        </authorList>
    </citation>
    <scope>NUCLEOTIDE SEQUENCE [LARGE SCALE GENOMIC DNA]</scope>
    <source>
        <strain evidence="15 16">CCNUN1</strain>
        <plasmid evidence="16">pnfsy08</plasmid>
    </source>
</reference>
<evidence type="ECO:0000256" key="8">
    <source>
        <dbReference type="ARBA" id="ARBA00022840"/>
    </source>
</evidence>
<dbReference type="InterPro" id="IPR027417">
    <property type="entry name" value="P-loop_NTPase"/>
</dbReference>
<dbReference type="EMBL" id="CP024793">
    <property type="protein sequence ID" value="AUB44573.1"/>
    <property type="molecule type" value="Genomic_DNA"/>
</dbReference>
<proteinExistence type="inferred from homology"/>
<dbReference type="SUPFAM" id="SSF52540">
    <property type="entry name" value="P-loop containing nucleoside triphosphate hydrolases"/>
    <property type="match status" value="1"/>
</dbReference>
<evidence type="ECO:0000256" key="1">
    <source>
        <dbReference type="ARBA" id="ARBA00008428"/>
    </source>
</evidence>
<evidence type="ECO:0000256" key="6">
    <source>
        <dbReference type="ARBA" id="ARBA00022801"/>
    </source>
</evidence>
<dbReference type="CDD" id="cd00984">
    <property type="entry name" value="DnaB_C"/>
    <property type="match status" value="1"/>
</dbReference>
<dbReference type="GO" id="GO:0005829">
    <property type="term" value="C:cytosol"/>
    <property type="evidence" value="ECO:0007669"/>
    <property type="project" value="TreeGrafter"/>
</dbReference>
<dbReference type="NCBIfam" id="TIGR00665">
    <property type="entry name" value="DnaB"/>
    <property type="match status" value="1"/>
</dbReference>
<comment type="similarity">
    <text evidence="1 13">Belongs to the helicase family. DnaB subfamily.</text>
</comment>
<keyword evidence="7 13" id="KW-0347">Helicase</keyword>
<dbReference type="PROSITE" id="PS51199">
    <property type="entry name" value="SF4_HELICASE"/>
    <property type="match status" value="1"/>
</dbReference>
<dbReference type="GO" id="GO:0005524">
    <property type="term" value="F:ATP binding"/>
    <property type="evidence" value="ECO:0007669"/>
    <property type="project" value="UniProtKB-UniRule"/>
</dbReference>
<keyword evidence="6 13" id="KW-0378">Hydrolase</keyword>
<evidence type="ECO:0000256" key="9">
    <source>
        <dbReference type="ARBA" id="ARBA00023125"/>
    </source>
</evidence>
<evidence type="ECO:0000259" key="14">
    <source>
        <dbReference type="PROSITE" id="PS51199"/>
    </source>
</evidence>
<dbReference type="EC" id="5.6.2.3" evidence="12 13"/>
<dbReference type="KEGG" id="nfl:COO91_10809"/>
<dbReference type="Gene3D" id="3.40.50.300">
    <property type="entry name" value="P-loop containing nucleotide triphosphate hydrolases"/>
    <property type="match status" value="1"/>
</dbReference>
<feature type="domain" description="SF4 helicase" evidence="14">
    <location>
        <begin position="184"/>
        <end position="452"/>
    </location>
</feature>
<evidence type="ECO:0000256" key="5">
    <source>
        <dbReference type="ARBA" id="ARBA00022741"/>
    </source>
</evidence>
<dbReference type="InterPro" id="IPR036185">
    <property type="entry name" value="DNA_heli_DnaB-like_N_sf"/>
</dbReference>
<comment type="catalytic activity">
    <reaction evidence="11 13">
        <text>ATP + H2O = ADP + phosphate + H(+)</text>
        <dbReference type="Rhea" id="RHEA:13065"/>
        <dbReference type="ChEBI" id="CHEBI:15377"/>
        <dbReference type="ChEBI" id="CHEBI:15378"/>
        <dbReference type="ChEBI" id="CHEBI:30616"/>
        <dbReference type="ChEBI" id="CHEBI:43474"/>
        <dbReference type="ChEBI" id="CHEBI:456216"/>
        <dbReference type="EC" id="5.6.2.3"/>
    </reaction>
</comment>
<evidence type="ECO:0000256" key="11">
    <source>
        <dbReference type="ARBA" id="ARBA00048954"/>
    </source>
</evidence>
<keyword evidence="5 13" id="KW-0547">Nucleotide-binding</keyword>
<dbReference type="InterPro" id="IPR007692">
    <property type="entry name" value="DNA_helicase_DnaB"/>
</dbReference>
<comment type="subunit">
    <text evidence="2">Homohexamer.</text>
</comment>
<keyword evidence="15" id="KW-0614">Plasmid</keyword>
<comment type="function">
    <text evidence="13">The main replicative DNA helicase, it participates in initiation and elongation during chromosome replication. Travels ahead of the DNA replisome, separating dsDNA into templates for DNA synthesis. A processive ATP-dependent 5'-3' DNA helicase it has DNA-dependent ATPase activity.</text>
</comment>
<name>A0A2K8TAF9_9NOSO</name>
<dbReference type="GO" id="GO:0003677">
    <property type="term" value="F:DNA binding"/>
    <property type="evidence" value="ECO:0007669"/>
    <property type="project" value="UniProtKB-UniRule"/>
</dbReference>
<protein>
    <recommendedName>
        <fullName evidence="12 13">Replicative DNA helicase</fullName>
        <ecNumber evidence="12 13">5.6.2.3</ecNumber>
    </recommendedName>
</protein>
<dbReference type="SMART" id="SM00382">
    <property type="entry name" value="AAA"/>
    <property type="match status" value="1"/>
</dbReference>
<dbReference type="GO" id="GO:1990077">
    <property type="term" value="C:primosome complex"/>
    <property type="evidence" value="ECO:0007669"/>
    <property type="project" value="UniProtKB-UniRule"/>
</dbReference>
<dbReference type="Proteomes" id="UP000232003">
    <property type="component" value="Plasmid pNFSY08"/>
</dbReference>
<dbReference type="RefSeq" id="WP_100904231.1">
    <property type="nucleotide sequence ID" value="NZ_CAWNNC010000009.1"/>
</dbReference>
<evidence type="ECO:0000256" key="3">
    <source>
        <dbReference type="ARBA" id="ARBA00022515"/>
    </source>
</evidence>
<organism evidence="15 16">
    <name type="scientific">Nostoc flagelliforme CCNUN1</name>
    <dbReference type="NCBI Taxonomy" id="2038116"/>
    <lineage>
        <taxon>Bacteria</taxon>
        <taxon>Bacillati</taxon>
        <taxon>Cyanobacteriota</taxon>
        <taxon>Cyanophyceae</taxon>
        <taxon>Nostocales</taxon>
        <taxon>Nostocaceae</taxon>
        <taxon>Nostoc</taxon>
    </lineage>
</organism>
<dbReference type="InterPro" id="IPR003593">
    <property type="entry name" value="AAA+_ATPase"/>
</dbReference>
<evidence type="ECO:0000256" key="7">
    <source>
        <dbReference type="ARBA" id="ARBA00022806"/>
    </source>
</evidence>
<dbReference type="Gene3D" id="1.10.860.10">
    <property type="entry name" value="DNAb Helicase, Chain A"/>
    <property type="match status" value="1"/>
</dbReference>
<evidence type="ECO:0000256" key="4">
    <source>
        <dbReference type="ARBA" id="ARBA00022705"/>
    </source>
</evidence>
<dbReference type="PANTHER" id="PTHR30153:SF2">
    <property type="entry name" value="REPLICATIVE DNA HELICASE"/>
    <property type="match status" value="1"/>
</dbReference>
<geneLocation type="plasmid" evidence="16">
    <name>pnfsy08</name>
</geneLocation>
<keyword evidence="10" id="KW-0413">Isomerase</keyword>
<dbReference type="InterPro" id="IPR007693">
    <property type="entry name" value="DNA_helicase_DnaB-like_N"/>
</dbReference>
<gene>
    <name evidence="15" type="ORF">COO91_10809</name>
</gene>
<sequence>MTQDKSNFTSQQDRLPPQSIEAEEVILGGIMLDPSAMSRISDRLSADAFYINAHKDIYQAALRLYSQGLPTDLLCITNWLSDNGLLSRIGGRNKLASLVDRTVSAVNIDALADLVMEKYQRRQLILAGTEIVQLGYATETDLPVILDEAEQKVYSITSEHSASDLVHISHALADTFTEIEARHAGTGSPALPSGFYDLDSILGGGFRKGRLYVLAARPSVGKSALAGNLALNVAKTGKMPICVFSLEMSTDEYVQRFLSSESGIENNFLETGNVSDSQWQPLSVAIATLSEQQIFINDESCPSLNQIRSQVRRISSHYGGVGLVIIDYLQLMALDTDSRVNMAQRVGEISRGLKRLAKDLDVPVLALSQLNREVEHRNDKRPVLSDLKDSGAVEQDSDVVIMLYRSEMYNPDTPDRGIAELVIRKQRNGPTGTVKLLFDHQFTRFKNLSRGRSF</sequence>
<dbReference type="GO" id="GO:0016887">
    <property type="term" value="F:ATP hydrolysis activity"/>
    <property type="evidence" value="ECO:0007669"/>
    <property type="project" value="RHEA"/>
</dbReference>
<dbReference type="Pfam" id="PF03796">
    <property type="entry name" value="DnaB_C"/>
    <property type="match status" value="1"/>
</dbReference>
<evidence type="ECO:0000256" key="2">
    <source>
        <dbReference type="ARBA" id="ARBA00011643"/>
    </source>
</evidence>
<dbReference type="FunFam" id="1.10.860.10:FF:000001">
    <property type="entry name" value="Replicative DNA helicase"/>
    <property type="match status" value="1"/>
</dbReference>
<keyword evidence="3 13" id="KW-0639">Primosome</keyword>
<dbReference type="Pfam" id="PF00772">
    <property type="entry name" value="DnaB"/>
    <property type="match status" value="1"/>
</dbReference>
<dbReference type="GO" id="GO:0006269">
    <property type="term" value="P:DNA replication, synthesis of primer"/>
    <property type="evidence" value="ECO:0007669"/>
    <property type="project" value="UniProtKB-UniRule"/>
</dbReference>
<evidence type="ECO:0000256" key="10">
    <source>
        <dbReference type="ARBA" id="ARBA00023235"/>
    </source>
</evidence>
<accession>A0A2K8TAF9</accession>
<evidence type="ECO:0000256" key="12">
    <source>
        <dbReference type="NCBIfam" id="TIGR00665"/>
    </source>
</evidence>
<evidence type="ECO:0000256" key="13">
    <source>
        <dbReference type="RuleBase" id="RU362085"/>
    </source>
</evidence>
<dbReference type="AlphaFoldDB" id="A0A2K8TAF9"/>
<keyword evidence="9 13" id="KW-0238">DNA-binding</keyword>
<dbReference type="SUPFAM" id="SSF48024">
    <property type="entry name" value="N-terminal domain of DnaB helicase"/>
    <property type="match status" value="1"/>
</dbReference>
<evidence type="ECO:0000313" key="15">
    <source>
        <dbReference type="EMBL" id="AUB44573.1"/>
    </source>
</evidence>
<dbReference type="PANTHER" id="PTHR30153">
    <property type="entry name" value="REPLICATIVE DNA HELICASE DNAB"/>
    <property type="match status" value="1"/>
</dbReference>
<dbReference type="InterPro" id="IPR016136">
    <property type="entry name" value="DNA_helicase_N/primase_C"/>
</dbReference>
<dbReference type="OrthoDB" id="9773982at2"/>
<keyword evidence="8 13" id="KW-0067">ATP-binding</keyword>
<dbReference type="GO" id="GO:0043139">
    <property type="term" value="F:5'-3' DNA helicase activity"/>
    <property type="evidence" value="ECO:0007669"/>
    <property type="project" value="UniProtKB-EC"/>
</dbReference>
<dbReference type="InterPro" id="IPR007694">
    <property type="entry name" value="DNA_helicase_DnaB-like_C"/>
</dbReference>